<evidence type="ECO:0008006" key="11">
    <source>
        <dbReference type="Google" id="ProtNLM"/>
    </source>
</evidence>
<proteinExistence type="inferred from homology"/>
<evidence type="ECO:0000256" key="9">
    <source>
        <dbReference type="ARBA" id="ARBA00049893"/>
    </source>
</evidence>
<reference evidence="10" key="1">
    <citation type="submission" date="2018-05" db="EMBL/GenBank/DDBJ databases">
        <authorList>
            <person name="Lanie J.A."/>
            <person name="Ng W.-L."/>
            <person name="Kazmierczak K.M."/>
            <person name="Andrzejewski T.M."/>
            <person name="Davidsen T.M."/>
            <person name="Wayne K.J."/>
            <person name="Tettelin H."/>
            <person name="Glass J.I."/>
            <person name="Rusch D."/>
            <person name="Podicherti R."/>
            <person name="Tsui H.-C.T."/>
            <person name="Winkler M.E."/>
        </authorList>
    </citation>
    <scope>NUCLEOTIDE SEQUENCE</scope>
</reference>
<comment type="similarity">
    <text evidence="2">Belongs to the purine nucleoside phosphorylase YfiH/LACC1 family.</text>
</comment>
<dbReference type="SUPFAM" id="SSF64438">
    <property type="entry name" value="CNF1/YfiH-like putative cysteine hydrolases"/>
    <property type="match status" value="1"/>
</dbReference>
<evidence type="ECO:0000256" key="8">
    <source>
        <dbReference type="ARBA" id="ARBA00048968"/>
    </source>
</evidence>
<sequence>MRQYSDFSPFFPIHDIKAGISLKPFPYFPPKDRKRLAVSLELDPKQLVIPLQVHSDNVTICTKPEVKKNTDGIVTNKQDLVLSIQVADCIPIYLVDPVEKVFGIIHAGWRGVVCGIIQRSVYATIQIGSNPKNLNVLLGPSIRQCCFEVGHDVARQFDSSYITRGINGRSMVDLQSIVTYQLEKLGVKNKKIVDLKECTCCQEKRYHSFRRDGKDAGRMIAILGWN</sequence>
<dbReference type="PANTHER" id="PTHR30616">
    <property type="entry name" value="UNCHARACTERIZED PROTEIN YFIH"/>
    <property type="match status" value="1"/>
</dbReference>
<accession>A0A381SFK0</accession>
<evidence type="ECO:0000256" key="3">
    <source>
        <dbReference type="ARBA" id="ARBA00022679"/>
    </source>
</evidence>
<organism evidence="10">
    <name type="scientific">marine metagenome</name>
    <dbReference type="NCBI Taxonomy" id="408172"/>
    <lineage>
        <taxon>unclassified sequences</taxon>
        <taxon>metagenomes</taxon>
        <taxon>ecological metagenomes</taxon>
    </lineage>
</organism>
<evidence type="ECO:0000256" key="4">
    <source>
        <dbReference type="ARBA" id="ARBA00022723"/>
    </source>
</evidence>
<evidence type="ECO:0000256" key="7">
    <source>
        <dbReference type="ARBA" id="ARBA00047989"/>
    </source>
</evidence>
<keyword evidence="4" id="KW-0479">Metal-binding</keyword>
<keyword evidence="3" id="KW-0808">Transferase</keyword>
<evidence type="ECO:0000256" key="1">
    <source>
        <dbReference type="ARBA" id="ARBA00000553"/>
    </source>
</evidence>
<keyword evidence="5" id="KW-0378">Hydrolase</keyword>
<dbReference type="InterPro" id="IPR003730">
    <property type="entry name" value="Cu_polyphenol_OxRdtase"/>
</dbReference>
<evidence type="ECO:0000256" key="6">
    <source>
        <dbReference type="ARBA" id="ARBA00022833"/>
    </source>
</evidence>
<dbReference type="AlphaFoldDB" id="A0A381SFK0"/>
<dbReference type="EMBL" id="UINC01003037">
    <property type="protein sequence ID" value="SVA02756.1"/>
    <property type="molecule type" value="Genomic_DNA"/>
</dbReference>
<name>A0A381SFK0_9ZZZZ</name>
<comment type="catalytic activity">
    <reaction evidence="7">
        <text>adenosine + H2O + H(+) = inosine + NH4(+)</text>
        <dbReference type="Rhea" id="RHEA:24408"/>
        <dbReference type="ChEBI" id="CHEBI:15377"/>
        <dbReference type="ChEBI" id="CHEBI:15378"/>
        <dbReference type="ChEBI" id="CHEBI:16335"/>
        <dbReference type="ChEBI" id="CHEBI:17596"/>
        <dbReference type="ChEBI" id="CHEBI:28938"/>
        <dbReference type="EC" id="3.5.4.4"/>
    </reaction>
    <physiologicalReaction direction="left-to-right" evidence="7">
        <dbReference type="Rhea" id="RHEA:24409"/>
    </physiologicalReaction>
</comment>
<evidence type="ECO:0000313" key="10">
    <source>
        <dbReference type="EMBL" id="SVA02756.1"/>
    </source>
</evidence>
<dbReference type="InterPro" id="IPR011324">
    <property type="entry name" value="Cytotoxic_necrot_fac-like_cat"/>
</dbReference>
<comment type="catalytic activity">
    <reaction evidence="8">
        <text>adenosine + phosphate = alpha-D-ribose 1-phosphate + adenine</text>
        <dbReference type="Rhea" id="RHEA:27642"/>
        <dbReference type="ChEBI" id="CHEBI:16335"/>
        <dbReference type="ChEBI" id="CHEBI:16708"/>
        <dbReference type="ChEBI" id="CHEBI:43474"/>
        <dbReference type="ChEBI" id="CHEBI:57720"/>
        <dbReference type="EC" id="2.4.2.1"/>
    </reaction>
    <physiologicalReaction direction="left-to-right" evidence="8">
        <dbReference type="Rhea" id="RHEA:27643"/>
    </physiologicalReaction>
</comment>
<comment type="catalytic activity">
    <reaction evidence="9">
        <text>S-methyl-5'-thioadenosine + phosphate = 5-(methylsulfanyl)-alpha-D-ribose 1-phosphate + adenine</text>
        <dbReference type="Rhea" id="RHEA:11852"/>
        <dbReference type="ChEBI" id="CHEBI:16708"/>
        <dbReference type="ChEBI" id="CHEBI:17509"/>
        <dbReference type="ChEBI" id="CHEBI:43474"/>
        <dbReference type="ChEBI" id="CHEBI:58533"/>
        <dbReference type="EC" id="2.4.2.28"/>
    </reaction>
    <physiologicalReaction direction="left-to-right" evidence="9">
        <dbReference type="Rhea" id="RHEA:11853"/>
    </physiologicalReaction>
</comment>
<dbReference type="NCBIfam" id="TIGR00726">
    <property type="entry name" value="peptidoglycan editing factor PgeF"/>
    <property type="match status" value="1"/>
</dbReference>
<dbReference type="PANTHER" id="PTHR30616:SF2">
    <property type="entry name" value="PURINE NUCLEOSIDE PHOSPHORYLASE LACC1"/>
    <property type="match status" value="1"/>
</dbReference>
<keyword evidence="6" id="KW-0862">Zinc</keyword>
<evidence type="ECO:0000256" key="2">
    <source>
        <dbReference type="ARBA" id="ARBA00007353"/>
    </source>
</evidence>
<gene>
    <name evidence="10" type="ORF">METZ01_LOCUS55610</name>
</gene>
<dbReference type="GO" id="GO:0017061">
    <property type="term" value="F:S-methyl-5-thioadenosine phosphorylase activity"/>
    <property type="evidence" value="ECO:0007669"/>
    <property type="project" value="UniProtKB-EC"/>
</dbReference>
<dbReference type="InterPro" id="IPR038371">
    <property type="entry name" value="Cu_polyphenol_OxRdtase_sf"/>
</dbReference>
<dbReference type="GO" id="GO:0016787">
    <property type="term" value="F:hydrolase activity"/>
    <property type="evidence" value="ECO:0007669"/>
    <property type="project" value="UniProtKB-KW"/>
</dbReference>
<dbReference type="GO" id="GO:0005507">
    <property type="term" value="F:copper ion binding"/>
    <property type="evidence" value="ECO:0007669"/>
    <property type="project" value="TreeGrafter"/>
</dbReference>
<evidence type="ECO:0000256" key="5">
    <source>
        <dbReference type="ARBA" id="ARBA00022801"/>
    </source>
</evidence>
<protein>
    <recommendedName>
        <fullName evidence="11">Purine nucleoside phosphorylase</fullName>
    </recommendedName>
</protein>
<dbReference type="Gene3D" id="3.60.140.10">
    <property type="entry name" value="CNF1/YfiH-like putative cysteine hydrolases"/>
    <property type="match status" value="1"/>
</dbReference>
<dbReference type="Pfam" id="PF02578">
    <property type="entry name" value="Cu-oxidase_4"/>
    <property type="match status" value="1"/>
</dbReference>
<comment type="catalytic activity">
    <reaction evidence="1">
        <text>inosine + phosphate = alpha-D-ribose 1-phosphate + hypoxanthine</text>
        <dbReference type="Rhea" id="RHEA:27646"/>
        <dbReference type="ChEBI" id="CHEBI:17368"/>
        <dbReference type="ChEBI" id="CHEBI:17596"/>
        <dbReference type="ChEBI" id="CHEBI:43474"/>
        <dbReference type="ChEBI" id="CHEBI:57720"/>
        <dbReference type="EC" id="2.4.2.1"/>
    </reaction>
    <physiologicalReaction direction="left-to-right" evidence="1">
        <dbReference type="Rhea" id="RHEA:27647"/>
    </physiologicalReaction>
</comment>
<dbReference type="CDD" id="cd16833">
    <property type="entry name" value="YfiH"/>
    <property type="match status" value="1"/>
</dbReference>